<dbReference type="PANTHER" id="PTHR43883:SF1">
    <property type="entry name" value="GLUCONOKINASE"/>
    <property type="match status" value="1"/>
</dbReference>
<dbReference type="Proteomes" id="UP000694001">
    <property type="component" value="Chromosome"/>
</dbReference>
<accession>A0A975U1A3</accession>
<organism evidence="1 2">
    <name type="scientific">Elioraea tepida</name>
    <dbReference type="NCBI Taxonomy" id="2843330"/>
    <lineage>
        <taxon>Bacteria</taxon>
        <taxon>Pseudomonadati</taxon>
        <taxon>Pseudomonadota</taxon>
        <taxon>Alphaproteobacteria</taxon>
        <taxon>Acetobacterales</taxon>
        <taxon>Elioraeaceae</taxon>
        <taxon>Elioraea</taxon>
    </lineage>
</organism>
<name>A0A975U1A3_9PROT</name>
<evidence type="ECO:0000313" key="2">
    <source>
        <dbReference type="Proteomes" id="UP000694001"/>
    </source>
</evidence>
<reference evidence="1" key="1">
    <citation type="submission" date="2021-06" db="EMBL/GenBank/DDBJ databases">
        <title>Elioraea tepida, sp. nov., a moderately thermophilic aerobic anoxygenic phototrophic bacterium isolated from an alkaline siliceous hot spring mat community in Yellowstone National Park, WY, USA.</title>
        <authorList>
            <person name="Saini M.K."/>
            <person name="Yoshida S."/>
            <person name="Sebastian A."/>
            <person name="Hirose S."/>
            <person name="Hara E."/>
            <person name="Tamaki H."/>
            <person name="Soulier N.T."/>
            <person name="Albert I."/>
            <person name="Hanada S."/>
            <person name="Bryant D.A."/>
            <person name="Tank M."/>
        </authorList>
    </citation>
    <scope>NUCLEOTIDE SEQUENCE</scope>
    <source>
        <strain evidence="1">MS-P2</strain>
    </source>
</reference>
<dbReference type="Pfam" id="PF13671">
    <property type="entry name" value="AAA_33"/>
    <property type="match status" value="1"/>
</dbReference>
<keyword evidence="2" id="KW-1185">Reference proteome</keyword>
<evidence type="ECO:0000313" key="1">
    <source>
        <dbReference type="EMBL" id="QXM24464.1"/>
    </source>
</evidence>
<dbReference type="AlphaFoldDB" id="A0A975U1A3"/>
<dbReference type="InterPro" id="IPR052732">
    <property type="entry name" value="Cell-binding_unc_protein"/>
</dbReference>
<dbReference type="EMBL" id="CP076448">
    <property type="protein sequence ID" value="QXM24464.1"/>
    <property type="molecule type" value="Genomic_DNA"/>
</dbReference>
<dbReference type="KEGG" id="elio:KO353_14655"/>
<protein>
    <submittedName>
        <fullName evidence="1">AAA family ATPase</fullName>
    </submittedName>
</protein>
<proteinExistence type="predicted"/>
<dbReference type="PANTHER" id="PTHR43883">
    <property type="entry name" value="SLR0207 PROTEIN"/>
    <property type="match status" value="1"/>
</dbReference>
<sequence length="503" mass="52887">MADGDALSVSGHGDGQKEVVAFLAALAGGPPIETHISRVFLGRDTVWKLKKPVRLSFLDFSTLAAREVFCRREVALNAPAAPGLYRDVVAVVRRADGTLALGGEGEVLDWVVRMARIPEDDFLDRVAARGGLGPALLDSLADSIAAFHASLPPVSDWDLGCAMARVVAGNALAARDAGLDPASVTSWERQAGATLARLGSHLAKRAASGFVRRCHGDLHLGNLCLWQGRPVPFDALEFDEALATIDTGYDLAFLLMDLDRRAGRPASNRVLGRYVARTGDAALVGGLPLYLSARAMVRAHVTARMGERAEAEAFLRAALAYLRPSPAVLVAIGGLQGTGKTTLARSLAPGLGPAPGALVLRSDEHRKRLAGIAPEERLPASAYTTDAAAAVYDALASLASEALAAGHAAVLDAVFLKESERHEIEQVARHAGVPFAGLWLEAPLEVLEARLAARRGDASDADPAVVRAFAARDPGPISWARLDAASQELAERAEAVVNAAIRA</sequence>
<gene>
    <name evidence="1" type="ORF">KO353_14655</name>
</gene>